<dbReference type="AlphaFoldDB" id="A0A6N0I523"/>
<keyword evidence="1" id="KW-0812">Transmembrane</keyword>
<sequence length="243" mass="28284">MECIYEILKSIFSFVKFLYQNFSFPVLFLIIIFLFKKQIKKILTDFTVGEFKFPSGSIKVTRKGIEKDQQEYLRQFEKENDKSIEFDADEMSAKIGELFGVEYKDGLPIDNSGGGGAPPKSESHNPSVFNAHLFSIVASEDSLKEEYNFFGFKETIISLYTAYLSNYKKDKWVTKGGAPYHVSNREESLEKKAFDIITGYYLEAMNTRKKWNFNTIKSYQKLIRVVLVSYQVIERELMEKNEE</sequence>
<dbReference type="RefSeq" id="WP_002387631.1">
    <property type="nucleotide sequence ID" value="NZ_CP014104.1"/>
</dbReference>
<dbReference type="EMBL" id="CP054552">
    <property type="protein sequence ID" value="QKQ29644.1"/>
    <property type="molecule type" value="Genomic_DNA"/>
</dbReference>
<organism evidence="2 3">
    <name type="scientific">Staphylococcus hominis</name>
    <dbReference type="NCBI Taxonomy" id="1290"/>
    <lineage>
        <taxon>Bacteria</taxon>
        <taxon>Bacillati</taxon>
        <taxon>Bacillota</taxon>
        <taxon>Bacilli</taxon>
        <taxon>Bacillales</taxon>
        <taxon>Staphylococcaceae</taxon>
        <taxon>Staphylococcus</taxon>
    </lineage>
</organism>
<reference evidence="2 3" key="1">
    <citation type="submission" date="2019-09" db="EMBL/GenBank/DDBJ databases">
        <title>FDA dAtabase for Regulatory Grade micrObial Sequences (FDA-ARGOS): Supporting development and validation of Infectious Disease Dx tests.</title>
        <authorList>
            <person name="Sciortino C."/>
            <person name="Tallon L."/>
            <person name="Sadzewicz L."/>
            <person name="Vavikolanu K."/>
            <person name="Mehta A."/>
            <person name="Aluvathingal J."/>
            <person name="Nadendla S."/>
            <person name="Nandy P."/>
            <person name="Geyer C."/>
            <person name="Yan Y."/>
            <person name="Sichtig H."/>
        </authorList>
    </citation>
    <scope>NUCLEOTIDE SEQUENCE [LARGE SCALE GENOMIC DNA]</scope>
    <source>
        <strain evidence="2 3">FDAARGOS_661</strain>
        <plasmid evidence="2 3">unnamed3</plasmid>
    </source>
</reference>
<evidence type="ECO:0000256" key="1">
    <source>
        <dbReference type="SAM" id="Phobius"/>
    </source>
</evidence>
<dbReference type="Proteomes" id="UP000509636">
    <property type="component" value="Plasmid unnamed3"/>
</dbReference>
<name>A0A6N0I523_STAHO</name>
<feature type="transmembrane region" description="Helical" evidence="1">
    <location>
        <begin position="17"/>
        <end position="35"/>
    </location>
</feature>
<protein>
    <submittedName>
        <fullName evidence="2">Uncharacterized protein</fullName>
    </submittedName>
</protein>
<keyword evidence="1" id="KW-0472">Membrane</keyword>
<proteinExistence type="predicted"/>
<gene>
    <name evidence="2" type="ORF">FOB69_12960</name>
</gene>
<evidence type="ECO:0000313" key="3">
    <source>
        <dbReference type="Proteomes" id="UP000509636"/>
    </source>
</evidence>
<evidence type="ECO:0000313" key="2">
    <source>
        <dbReference type="EMBL" id="QKQ29644.1"/>
    </source>
</evidence>
<accession>A0A6N0I523</accession>
<keyword evidence="2" id="KW-0614">Plasmid</keyword>
<keyword evidence="1" id="KW-1133">Transmembrane helix</keyword>
<geneLocation type="plasmid" evidence="2 3">
    <name>unnamed3</name>
</geneLocation>